<dbReference type="SMR" id="A0A816QF98"/>
<dbReference type="EMBL" id="HG994370">
    <property type="protein sequence ID" value="CAF2059734.1"/>
    <property type="molecule type" value="Genomic_DNA"/>
</dbReference>
<organism evidence="1">
    <name type="scientific">Brassica napus</name>
    <name type="common">Rape</name>
    <dbReference type="NCBI Taxonomy" id="3708"/>
    <lineage>
        <taxon>Eukaryota</taxon>
        <taxon>Viridiplantae</taxon>
        <taxon>Streptophyta</taxon>
        <taxon>Embryophyta</taxon>
        <taxon>Tracheophyta</taxon>
        <taxon>Spermatophyta</taxon>
        <taxon>Magnoliopsida</taxon>
        <taxon>eudicotyledons</taxon>
        <taxon>Gunneridae</taxon>
        <taxon>Pentapetalae</taxon>
        <taxon>rosids</taxon>
        <taxon>malvids</taxon>
        <taxon>Brassicales</taxon>
        <taxon>Brassicaceae</taxon>
        <taxon>Brassiceae</taxon>
        <taxon>Brassica</taxon>
    </lineage>
</organism>
<protein>
    <submittedName>
        <fullName evidence="1">(rape) hypothetical protein</fullName>
    </submittedName>
</protein>
<dbReference type="SUPFAM" id="SSF48403">
    <property type="entry name" value="Ankyrin repeat"/>
    <property type="match status" value="1"/>
</dbReference>
<evidence type="ECO:0000313" key="1">
    <source>
        <dbReference type="EMBL" id="CAF2059734.1"/>
    </source>
</evidence>
<reference evidence="1" key="1">
    <citation type="submission" date="2021-01" db="EMBL/GenBank/DDBJ databases">
        <authorList>
            <consortium name="Genoscope - CEA"/>
            <person name="William W."/>
        </authorList>
    </citation>
    <scope>NUCLEOTIDE SEQUENCE</scope>
</reference>
<proteinExistence type="predicted"/>
<sequence length="178" mass="20064">MEKLPSFGKAATMERQKSFRGGFLEKQKRFRVVMERQLSFIGERRKKTESPGKRGDLHIAARTENLGKVKVLIRGGCDGEELRELLSKQNFEGETPLYTAAENGHSAIGTSLEATFTPDGKYFLPALKDLCFSFLLFQVVKWSGALEWSIHGCNCVIDLYLCHGCTRVTERVGVLWCL</sequence>
<accession>A0A816QF98</accession>
<name>A0A816QF98_BRANA</name>
<gene>
    <name evidence="1" type="ORF">DARMORV10_C06P26750.1</name>
</gene>
<dbReference type="Proteomes" id="UP001295469">
    <property type="component" value="Chromosome C06"/>
</dbReference>
<dbReference type="AlphaFoldDB" id="A0A816QF98"/>
<dbReference type="InterPro" id="IPR036770">
    <property type="entry name" value="Ankyrin_rpt-contain_sf"/>
</dbReference>
<dbReference type="Gene3D" id="1.25.40.20">
    <property type="entry name" value="Ankyrin repeat-containing domain"/>
    <property type="match status" value="1"/>
</dbReference>